<dbReference type="CDD" id="cd08946">
    <property type="entry name" value="SDR_e"/>
    <property type="match status" value="1"/>
</dbReference>
<keyword evidence="2" id="KW-0560">Oxidoreductase</keyword>
<protein>
    <submittedName>
        <fullName evidence="5">NAD-dependent epimerase/dehydratase family protein</fullName>
    </submittedName>
</protein>
<dbReference type="SUPFAM" id="SSF51735">
    <property type="entry name" value="NAD(P)-binding Rossmann-fold domains"/>
    <property type="match status" value="1"/>
</dbReference>
<comment type="caution">
    <text evidence="5">The sequence shown here is derived from an EMBL/GenBank/DDBJ whole genome shotgun (WGS) entry which is preliminary data.</text>
</comment>
<evidence type="ECO:0000256" key="3">
    <source>
        <dbReference type="ARBA" id="ARBA00023027"/>
    </source>
</evidence>
<dbReference type="InterPro" id="IPR001509">
    <property type="entry name" value="Epimerase_deHydtase"/>
</dbReference>
<dbReference type="Pfam" id="PF01370">
    <property type="entry name" value="Epimerase"/>
    <property type="match status" value="1"/>
</dbReference>
<evidence type="ECO:0000259" key="4">
    <source>
        <dbReference type="Pfam" id="PF01370"/>
    </source>
</evidence>
<dbReference type="InterPro" id="IPR036291">
    <property type="entry name" value="NAD(P)-bd_dom_sf"/>
</dbReference>
<name>A0ABW3MJN8_9PSEU</name>
<gene>
    <name evidence="5" type="ORF">ACFQ1S_38035</name>
</gene>
<proteinExistence type="inferred from homology"/>
<feature type="domain" description="NAD-dependent epimerase/dehydratase" evidence="4">
    <location>
        <begin position="4"/>
        <end position="125"/>
    </location>
</feature>
<dbReference type="PANTHER" id="PTHR43103:SF5">
    <property type="entry name" value="4-EPIMERASE, PUTATIVE (AFU_ORTHOLOGUE AFUA_7G00360)-RELATED"/>
    <property type="match status" value="1"/>
</dbReference>
<evidence type="ECO:0000313" key="5">
    <source>
        <dbReference type="EMBL" id="MFD1050918.1"/>
    </source>
</evidence>
<organism evidence="5 6">
    <name type="scientific">Kibdelosporangium lantanae</name>
    <dbReference type="NCBI Taxonomy" id="1497396"/>
    <lineage>
        <taxon>Bacteria</taxon>
        <taxon>Bacillati</taxon>
        <taxon>Actinomycetota</taxon>
        <taxon>Actinomycetes</taxon>
        <taxon>Pseudonocardiales</taxon>
        <taxon>Pseudonocardiaceae</taxon>
        <taxon>Kibdelosporangium</taxon>
    </lineage>
</organism>
<dbReference type="PROSITE" id="PS00061">
    <property type="entry name" value="ADH_SHORT"/>
    <property type="match status" value="1"/>
</dbReference>
<evidence type="ECO:0000256" key="2">
    <source>
        <dbReference type="ARBA" id="ARBA00023002"/>
    </source>
</evidence>
<dbReference type="InterPro" id="IPR020904">
    <property type="entry name" value="Sc_DH/Rdtase_CS"/>
</dbReference>
<dbReference type="Gene3D" id="3.40.50.720">
    <property type="entry name" value="NAD(P)-binding Rossmann-like Domain"/>
    <property type="match status" value="1"/>
</dbReference>
<dbReference type="Proteomes" id="UP001597045">
    <property type="component" value="Unassembled WGS sequence"/>
</dbReference>
<comment type="similarity">
    <text evidence="1">Belongs to the NAD(P)-dependent epimerase/dehydratase family.</text>
</comment>
<feature type="non-terminal residue" evidence="5">
    <location>
        <position position="1"/>
    </location>
</feature>
<evidence type="ECO:0000256" key="1">
    <source>
        <dbReference type="ARBA" id="ARBA00007637"/>
    </source>
</evidence>
<reference evidence="6" key="1">
    <citation type="journal article" date="2019" name="Int. J. Syst. Evol. Microbiol.">
        <title>The Global Catalogue of Microorganisms (GCM) 10K type strain sequencing project: providing services to taxonomists for standard genome sequencing and annotation.</title>
        <authorList>
            <consortium name="The Broad Institute Genomics Platform"/>
            <consortium name="The Broad Institute Genome Sequencing Center for Infectious Disease"/>
            <person name="Wu L."/>
            <person name="Ma J."/>
        </authorList>
    </citation>
    <scope>NUCLEOTIDE SEQUENCE [LARGE SCALE GENOMIC DNA]</scope>
    <source>
        <strain evidence="6">JCM 31486</strain>
    </source>
</reference>
<dbReference type="EMBL" id="JBHTIS010003195">
    <property type="protein sequence ID" value="MFD1050918.1"/>
    <property type="molecule type" value="Genomic_DNA"/>
</dbReference>
<sequence length="218" mass="23085">PEEWVAGSVTDLDVVVEACGGVDAVVHLAGIAGEDSWDRLMAVNVGGTRSVLEAARVAGVSRVVLASSVHVVGFWPVGLPVAADCPPCPDSYYGVSKAAVESLGRLYHERFGMDVICVRIGACFARPADQHSVGVWLSPDDAGRMFRACLTAVDPGFRIIWGVSANSRGRCSLAEGRELGYEPVDDSARFTVPPDDTLTAHLGGKLFTTTELGRPMSR</sequence>
<keyword evidence="3" id="KW-0520">NAD</keyword>
<evidence type="ECO:0000313" key="6">
    <source>
        <dbReference type="Proteomes" id="UP001597045"/>
    </source>
</evidence>
<keyword evidence="6" id="KW-1185">Reference proteome</keyword>
<accession>A0ABW3MJN8</accession>
<dbReference type="PANTHER" id="PTHR43103">
    <property type="entry name" value="NUCLEOSIDE-DIPHOSPHATE-SUGAR EPIMERASE"/>
    <property type="match status" value="1"/>
</dbReference>